<keyword evidence="6" id="KW-1185">Reference proteome</keyword>
<feature type="compositionally biased region" description="Low complexity" evidence="3">
    <location>
        <begin position="666"/>
        <end position="686"/>
    </location>
</feature>
<keyword evidence="1" id="KW-0479">Metal-binding</keyword>
<dbReference type="Pfam" id="PF04082">
    <property type="entry name" value="Fungal_trans"/>
    <property type="match status" value="1"/>
</dbReference>
<dbReference type="SUPFAM" id="SSF57701">
    <property type="entry name" value="Zn2/Cys6 DNA-binding domain"/>
    <property type="match status" value="1"/>
</dbReference>
<evidence type="ECO:0000256" key="3">
    <source>
        <dbReference type="SAM" id="MobiDB-lite"/>
    </source>
</evidence>
<feature type="domain" description="Zn(2)-C6 fungal-type" evidence="4">
    <location>
        <begin position="64"/>
        <end position="94"/>
    </location>
</feature>
<reference evidence="5 6" key="1">
    <citation type="submission" date="2024-01" db="EMBL/GenBank/DDBJ databases">
        <authorList>
            <person name="Allen C."/>
            <person name="Tagirdzhanova G."/>
        </authorList>
    </citation>
    <scope>NUCLEOTIDE SEQUENCE [LARGE SCALE GENOMIC DNA]</scope>
    <source>
        <strain evidence="5 6">CBS 573.63</strain>
    </source>
</reference>
<organism evidence="5 6">
    <name type="scientific">Sporothrix epigloea</name>
    <dbReference type="NCBI Taxonomy" id="1892477"/>
    <lineage>
        <taxon>Eukaryota</taxon>
        <taxon>Fungi</taxon>
        <taxon>Dikarya</taxon>
        <taxon>Ascomycota</taxon>
        <taxon>Pezizomycotina</taxon>
        <taxon>Sordariomycetes</taxon>
        <taxon>Sordariomycetidae</taxon>
        <taxon>Ophiostomatales</taxon>
        <taxon>Ophiostomataceae</taxon>
        <taxon>Sporothrix</taxon>
    </lineage>
</organism>
<evidence type="ECO:0000259" key="4">
    <source>
        <dbReference type="PROSITE" id="PS50048"/>
    </source>
</evidence>
<dbReference type="CDD" id="cd12148">
    <property type="entry name" value="fungal_TF_MHR"/>
    <property type="match status" value="1"/>
</dbReference>
<dbReference type="PROSITE" id="PS50048">
    <property type="entry name" value="ZN2_CY6_FUNGAL_2"/>
    <property type="match status" value="1"/>
</dbReference>
<dbReference type="PROSITE" id="PS00463">
    <property type="entry name" value="ZN2_CY6_FUNGAL_1"/>
    <property type="match status" value="1"/>
</dbReference>
<evidence type="ECO:0000256" key="2">
    <source>
        <dbReference type="ARBA" id="ARBA00023242"/>
    </source>
</evidence>
<evidence type="ECO:0000256" key="1">
    <source>
        <dbReference type="ARBA" id="ARBA00022723"/>
    </source>
</evidence>
<dbReference type="InterPro" id="IPR001138">
    <property type="entry name" value="Zn2Cys6_DnaBD"/>
</dbReference>
<protein>
    <recommendedName>
        <fullName evidence="4">Zn(2)-C6 fungal-type domain-containing protein</fullName>
    </recommendedName>
</protein>
<dbReference type="CDD" id="cd00067">
    <property type="entry name" value="GAL4"/>
    <property type="match status" value="1"/>
</dbReference>
<dbReference type="Pfam" id="PF00172">
    <property type="entry name" value="Zn_clus"/>
    <property type="match status" value="1"/>
</dbReference>
<feature type="compositionally biased region" description="Low complexity" evidence="3">
    <location>
        <begin position="646"/>
        <end position="657"/>
    </location>
</feature>
<feature type="compositionally biased region" description="Polar residues" evidence="3">
    <location>
        <begin position="41"/>
        <end position="51"/>
    </location>
</feature>
<proteinExistence type="predicted"/>
<feature type="compositionally biased region" description="Low complexity" evidence="3">
    <location>
        <begin position="18"/>
        <end position="40"/>
    </location>
</feature>
<dbReference type="InterPro" id="IPR007219">
    <property type="entry name" value="XnlR_reg_dom"/>
</dbReference>
<dbReference type="InterPro" id="IPR053181">
    <property type="entry name" value="EcdB-like_regulator"/>
</dbReference>
<keyword evidence="2" id="KW-0539">Nucleus</keyword>
<dbReference type="Gene3D" id="4.10.240.10">
    <property type="entry name" value="Zn(2)-C6 fungal-type DNA-binding domain"/>
    <property type="match status" value="1"/>
</dbReference>
<feature type="region of interest" description="Disordered" evidence="3">
    <location>
        <begin position="1"/>
        <end position="54"/>
    </location>
</feature>
<gene>
    <name evidence="5" type="ORF">SEPCBS57363_005863</name>
</gene>
<comment type="caution">
    <text evidence="5">The sequence shown here is derived from an EMBL/GenBank/DDBJ whole genome shotgun (WGS) entry which is preliminary data.</text>
</comment>
<dbReference type="InterPro" id="IPR036864">
    <property type="entry name" value="Zn2-C6_fun-type_DNA-bd_sf"/>
</dbReference>
<feature type="region of interest" description="Disordered" evidence="3">
    <location>
        <begin position="646"/>
        <end position="686"/>
    </location>
</feature>
<evidence type="ECO:0000313" key="5">
    <source>
        <dbReference type="EMBL" id="CAK7273856.1"/>
    </source>
</evidence>
<name>A0ABP0E3D4_9PEZI</name>
<feature type="region of interest" description="Disordered" evidence="3">
    <location>
        <begin position="231"/>
        <end position="268"/>
    </location>
</feature>
<sequence>MHSGSSGYARHHRPSMTSVSSIPSVPAFSSSPTTPTQTPSLEFSSLSTGAVSQRKERGAIAAQACDTCRSRKQKCDEQRPKCGTCQRFKLDCHYRVPQPTKKDKTLSEILNRLKSVESKIDRLGGTRGVDDIIQASTAGNLDLTSAAPEATILTSSADYRYSSGVYQMLGWPVFQQLLAPVAARQPQLNVKALAIEHTAQGVIVGLHHTDRLPSDVISIVPGMHGVPDMTIPLSGVPSMPGPSNPQPRRDSNTGISSGSHPHMHTPGSGFYSPTPVSLSIPRASFSATSPSMISLPTPVSSLYSWDTLFRLCSTYFDSFNYIAPIVDRQTFLTTTLPAVLDEANSGSQHLPGSSGESAAALVFLVAALGDVAIANAQGAPVLGGIGSLGIKGGTVSYPPGLALFNEARRRMGFVMGACSLEIVQIHALAGIYCSTCLRHMEYWRYTTAASLACQALITSKPAELTSLRADLVRMSFWYCLIVETHFNLELGLPMTGLDRFEDLVGLPSFSGPCSQDDYLANQASHFQEHFASQIVLRRLCVAFHTSAISPSFSLSLPAAIQQTASQLKDWHGMLPPHLRWQEGRPADFPNTEPQVGTDLDMDAAIPADLDLDLDLTASPDEVIFGNSGMYAPTSAISDPTSSVLFPSTSGSNTSPSSAHTTSGANSMPTSSSSKPPPSSHYSVSSAPSTTAVPSATMFSADLDAVPVSYPFALDIQVALLRSRYYYTKFLVYKPCLYKVLHATHSEDSITEEDAAGAAICLQACLSWPIALSPTSSHKRLIPCCFIYTQQFLSTLLILRLTTQLPLLQRITATRCGGSRFGHAARETVSLCIAWLRDLRSVDRAADWAWALVKGLYNLEE</sequence>
<dbReference type="PANTHER" id="PTHR47785">
    <property type="entry name" value="ZN(II)2CYS6 TRANSCRIPTION FACTOR (EUROFUNG)-RELATED-RELATED"/>
    <property type="match status" value="1"/>
</dbReference>
<evidence type="ECO:0000313" key="6">
    <source>
        <dbReference type="Proteomes" id="UP001642501"/>
    </source>
</evidence>
<dbReference type="PANTHER" id="PTHR47785:SF6">
    <property type="entry name" value="ZN(II)2CYS6 TRANSCRIPTION FACTOR (EUROFUNG)"/>
    <property type="match status" value="1"/>
</dbReference>
<dbReference type="EMBL" id="CAWUOM010000146">
    <property type="protein sequence ID" value="CAK7273856.1"/>
    <property type="molecule type" value="Genomic_DNA"/>
</dbReference>
<dbReference type="SMART" id="SM00066">
    <property type="entry name" value="GAL4"/>
    <property type="match status" value="1"/>
</dbReference>
<accession>A0ABP0E3D4</accession>
<dbReference type="Proteomes" id="UP001642501">
    <property type="component" value="Unassembled WGS sequence"/>
</dbReference>